<keyword evidence="2" id="KW-1133">Transmembrane helix</keyword>
<evidence type="ECO:0000259" key="6">
    <source>
        <dbReference type="Pfam" id="PF25288"/>
    </source>
</evidence>
<feature type="transmembrane region" description="Helical" evidence="2">
    <location>
        <begin position="1514"/>
        <end position="1534"/>
    </location>
</feature>
<evidence type="ECO:0000259" key="4">
    <source>
        <dbReference type="Pfam" id="PF23188"/>
    </source>
</evidence>
<dbReference type="PANTHER" id="PTHR13167">
    <property type="entry name" value="PIEZO-TYPE MECHANOSENSITIVE ION CHANNEL COMPONENT"/>
    <property type="match status" value="1"/>
</dbReference>
<reference evidence="8" key="1">
    <citation type="journal article" date="2016" name="Nature">
        <title>The genome of the seagrass Zostera marina reveals angiosperm adaptation to the sea.</title>
        <authorList>
            <person name="Olsen J.L."/>
            <person name="Rouze P."/>
            <person name="Verhelst B."/>
            <person name="Lin Y.-C."/>
            <person name="Bayer T."/>
            <person name="Collen J."/>
            <person name="Dattolo E."/>
            <person name="De Paoli E."/>
            <person name="Dittami S."/>
            <person name="Maumus F."/>
            <person name="Michel G."/>
            <person name="Kersting A."/>
            <person name="Lauritano C."/>
            <person name="Lohaus R."/>
            <person name="Toepel M."/>
            <person name="Tonon T."/>
            <person name="Vanneste K."/>
            <person name="Amirebrahimi M."/>
            <person name="Brakel J."/>
            <person name="Bostroem C."/>
            <person name="Chovatia M."/>
            <person name="Grimwood J."/>
            <person name="Jenkins J.W."/>
            <person name="Jueterbock A."/>
            <person name="Mraz A."/>
            <person name="Stam W.T."/>
            <person name="Tice H."/>
            <person name="Bornberg-Bauer E."/>
            <person name="Green P.J."/>
            <person name="Pearson G.A."/>
            <person name="Procaccini G."/>
            <person name="Duarte C.M."/>
            <person name="Schmutz J."/>
            <person name="Reusch T.B.H."/>
            <person name="Van de Peer Y."/>
        </authorList>
    </citation>
    <scope>NUCLEOTIDE SEQUENCE [LARGE SCALE GENOMIC DNA]</scope>
    <source>
        <strain evidence="8">cv. Finnish</strain>
    </source>
</reference>
<keyword evidence="2" id="KW-0472">Membrane</keyword>
<feature type="transmembrane region" description="Helical" evidence="2">
    <location>
        <begin position="309"/>
        <end position="338"/>
    </location>
</feature>
<keyword evidence="2" id="KW-0812">Transmembrane</keyword>
<feature type="signal peptide" evidence="3">
    <location>
        <begin position="1"/>
        <end position="21"/>
    </location>
</feature>
<feature type="transmembrane region" description="Helical" evidence="2">
    <location>
        <begin position="216"/>
        <end position="236"/>
    </location>
</feature>
<dbReference type="OrthoDB" id="303066at2759"/>
<dbReference type="Pfam" id="PF23188">
    <property type="entry name" value="THU_Piezo1"/>
    <property type="match status" value="1"/>
</dbReference>
<feature type="transmembrane region" description="Helical" evidence="2">
    <location>
        <begin position="741"/>
        <end position="758"/>
    </location>
</feature>
<feature type="transmembrane region" description="Helical" evidence="2">
    <location>
        <begin position="350"/>
        <end position="367"/>
    </location>
</feature>
<dbReference type="Proteomes" id="UP000036987">
    <property type="component" value="Unassembled WGS sequence"/>
</dbReference>
<dbReference type="GO" id="GO:0005261">
    <property type="term" value="F:monoatomic cation channel activity"/>
    <property type="evidence" value="ECO:0000318"/>
    <property type="project" value="GO_Central"/>
</dbReference>
<evidence type="ECO:0000259" key="5">
    <source>
        <dbReference type="Pfam" id="PF24874"/>
    </source>
</evidence>
<dbReference type="Pfam" id="PF24874">
    <property type="entry name" value="Piezo_THU9_anchor"/>
    <property type="match status" value="1"/>
</dbReference>
<feature type="transmembrane region" description="Helical" evidence="2">
    <location>
        <begin position="770"/>
        <end position="787"/>
    </location>
</feature>
<organism evidence="7 8">
    <name type="scientific">Zostera marina</name>
    <name type="common">Eelgrass</name>
    <dbReference type="NCBI Taxonomy" id="29655"/>
    <lineage>
        <taxon>Eukaryota</taxon>
        <taxon>Viridiplantae</taxon>
        <taxon>Streptophyta</taxon>
        <taxon>Embryophyta</taxon>
        <taxon>Tracheophyta</taxon>
        <taxon>Spermatophyta</taxon>
        <taxon>Magnoliopsida</taxon>
        <taxon>Liliopsida</taxon>
        <taxon>Zosteraceae</taxon>
        <taxon>Zostera</taxon>
    </lineage>
</organism>
<feature type="domain" description="Piezo THU9 and anchor" evidence="5">
    <location>
        <begin position="1469"/>
        <end position="1652"/>
    </location>
</feature>
<dbReference type="Pfam" id="PF25288">
    <property type="entry name" value="PIEZO"/>
    <property type="match status" value="1"/>
</dbReference>
<keyword evidence="3" id="KW-0732">Signal</keyword>
<feature type="transmembrane region" description="Helical" evidence="2">
    <location>
        <begin position="1471"/>
        <end position="1494"/>
    </location>
</feature>
<evidence type="ECO:0000256" key="1">
    <source>
        <dbReference type="SAM" id="MobiDB-lite"/>
    </source>
</evidence>
<dbReference type="InterPro" id="IPR027272">
    <property type="entry name" value="Piezo"/>
</dbReference>
<accession>A0A0K9Q0B8</accession>
<dbReference type="GO" id="GO:0050982">
    <property type="term" value="P:detection of mechanical stimulus"/>
    <property type="evidence" value="ECO:0000318"/>
    <property type="project" value="GO_Central"/>
</dbReference>
<dbReference type="InterPro" id="IPR056770">
    <property type="entry name" value="Piezo_THU9_anchor"/>
</dbReference>
<dbReference type="EMBL" id="LFYR01000514">
    <property type="protein sequence ID" value="KMZ73905.1"/>
    <property type="molecule type" value="Genomic_DNA"/>
</dbReference>
<name>A0A0K9Q0B8_ZOSMR</name>
<dbReference type="InterPro" id="IPR056768">
    <property type="entry name" value="THU_Piezo"/>
</dbReference>
<feature type="transmembrane region" description="Helical" evidence="2">
    <location>
        <begin position="1541"/>
        <end position="1560"/>
    </location>
</feature>
<feature type="chain" id="PRO_5005528420" evidence="3">
    <location>
        <begin position="22"/>
        <end position="1663"/>
    </location>
</feature>
<dbReference type="PANTHER" id="PTHR13167:SF25">
    <property type="entry name" value="PIEZO-TYPE MECHANOSENSITIVE ION CHANNEL COMPONENT"/>
    <property type="match status" value="1"/>
</dbReference>
<feature type="domain" description="Piezo transmembrane helical unit" evidence="4">
    <location>
        <begin position="1157"/>
        <end position="1280"/>
    </location>
</feature>
<feature type="region of interest" description="Disordered" evidence="1">
    <location>
        <begin position="972"/>
        <end position="996"/>
    </location>
</feature>
<proteinExistence type="predicted"/>
<dbReference type="GO" id="GO:0042391">
    <property type="term" value="P:regulation of membrane potential"/>
    <property type="evidence" value="ECO:0000318"/>
    <property type="project" value="GO_Central"/>
</dbReference>
<dbReference type="STRING" id="29655.A0A0K9Q0B8"/>
<dbReference type="GO" id="GO:0016020">
    <property type="term" value="C:membrane"/>
    <property type="evidence" value="ECO:0000318"/>
    <property type="project" value="GO_Central"/>
</dbReference>
<evidence type="ECO:0000256" key="3">
    <source>
        <dbReference type="SAM" id="SignalP"/>
    </source>
</evidence>
<evidence type="ECO:0000313" key="7">
    <source>
        <dbReference type="EMBL" id="KMZ73905.1"/>
    </source>
</evidence>
<sequence>MLSCFYIVILFLVYLLSNSASRKIKQALIFLCEIHFVVLYILQLDLISKSIDHGGSITKEILSQLGLLDHACFSEFIEIGTLLCFCAIQNHGFKMLFSFSAIVQRTPSPPFGFSILKAGLSKSVLLSVYASPLIEDNRLKSPSHAPNITMYLKHVEVKCLSIYRSCGTYVAFLTILITVYLVVPNYVSFGYLFFLVFWITGRQLGEKTKGRLWFPLKLYASLVFIFKYSLSSFPIFEAWLSEIVNLYPDFGFNPEVSLLQNVWESMAVLIVMQLYSYERWKGTHTKNSDNISSNVGFLRRFLIRHSEKILSVSVFYASLSPVSAFGSIYLIGLIIFSALPKTSRFPSKSFLVFTGVLLMSEYLFQLLGKSAHMFPDQDLSRLAIFLGFKVFDSGFWGIESALRGKVLVIVACTLQYNAFRWIENFPSSLINKGKWEEPCHLFLTTIGTEEYKASVDSSCLSMRKDEIVSNSWPTPSSNIGVQPSDSVSTEIDITGQAVNKFSFVYIWGTSKESHKWNKKRISTLKKERFEMQKTLLKAYMKFYIENTFNLFGLEINMIVLLLASFAVLNAISIVYIVSLVICILLQRQIICKVWSIFVILFASILIIEYFVMCKDLMPWFASPSLRTINCHECWCSSTTYFNYCQKCWLGVIVDDPRMLVSYYLVFIFSSFKLRSDHLVSFSESYIYFQSQLKKASVWRELSFETKSMWTVLDYLRMYSYCHLLDIVLTLILITGTLEYDILHLGYLCFALIFFRIRLEILKKKNSIFKYLRMYNFALIVFSLAYQSPYVGSHNSGKCEKLDYIYEFIGFYKYDYGFRITSRSALVEIIIFLLVAIQSYIFCSSEFDYVSRYLEAEQIGAIVREQEKKTAWKTLQLQHIRKSDEQKHKRNLQVEKMKAEMLNLQIEVQSVDSEEKTFDTYSLPIQGLRQRKHSHAVLERIERVEAWDNKSFEKQNFGLDKISNIPSDFISPHLQKSDSFSQDEASPEFPDSPVSKKSENLIFTDETLKNSGKFINEITEHEENNLFSNEMTKKTEKEKVKGTENRLLNAVQLIGDGVSQVQSFGNQAVTNIVSLLNIEPDDSDSDGYVSAEDALYDEVESPNNKGSFLKKNPAQNNIGPSRVDRTVSMHSTTGGTETIAASLQIGRIIRYVWAQMRSNNDVVCYCCFVIVFLWNFSLLSMVYLVALFLYALCVNSGPSYLFWVIMLIYTELNISVQYLYQIIIQHCGVIINVDLKYFLQRLGFHENKITTSFVVSTIPLFMVYISTLVQRSITAKDGEWESLSDRVLKKRGFHREDISSNIDLRHNLFQIVSPAINFFKILIRCFLQYWISLKQGSEAPPYLLELSMEVDKDPVDGIQPEKVESIINKVIHTAHVERCESGLDGSCQFSRVRVQSIEISQEDTSIALAVFEVVYCSLPNACSAVQWYQSLTPAADVREEILTAQSLGLFEKMSFPYPIISVIGGGKREVDLYSYIFGADLVVFFLVAIFYQSIIKNSSKFLDVYKLEDQFPMEFVFVLMILFFLIVLDRVLYLCSYATGKLIFYIFNLFLFTYSVTEYAWNLEPFHKSADRLALRAIYLTKAVSLALQASQIRYGILERSTLYRQFLTSNVSRVNYFGFRLYRALPFLYELRCVLDWSCTSTSLTMYDWLKVYILLLTILTAF</sequence>
<feature type="transmembrane region" description="Helical" evidence="2">
    <location>
        <begin position="162"/>
        <end position="182"/>
    </location>
</feature>
<dbReference type="GO" id="GO:0071260">
    <property type="term" value="P:cellular response to mechanical stimulus"/>
    <property type="evidence" value="ECO:0000318"/>
    <property type="project" value="GO_Central"/>
</dbReference>
<evidence type="ECO:0000313" key="8">
    <source>
        <dbReference type="Proteomes" id="UP000036987"/>
    </source>
</evidence>
<feature type="transmembrane region" description="Helical" evidence="2">
    <location>
        <begin position="592"/>
        <end position="611"/>
    </location>
</feature>
<feature type="transmembrane region" description="Helical" evidence="2">
    <location>
        <begin position="717"/>
        <end position="735"/>
    </location>
</feature>
<dbReference type="InterPro" id="IPR057611">
    <property type="entry name" value="PIEZO_dom"/>
</dbReference>
<gene>
    <name evidence="7" type="ORF">ZOSMA_13G01110</name>
</gene>
<feature type="transmembrane region" description="Helical" evidence="2">
    <location>
        <begin position="824"/>
        <end position="842"/>
    </location>
</feature>
<feature type="transmembrane region" description="Helical" evidence="2">
    <location>
        <begin position="188"/>
        <end position="204"/>
    </location>
</feature>
<keyword evidence="8" id="KW-1185">Reference proteome</keyword>
<dbReference type="OMA" id="TEGTDIC"/>
<feature type="transmembrane region" description="Helical" evidence="2">
    <location>
        <begin position="1161"/>
        <end position="1181"/>
    </location>
</feature>
<dbReference type="GO" id="GO:0008381">
    <property type="term" value="F:mechanosensitive monoatomic ion channel activity"/>
    <property type="evidence" value="ECO:0000318"/>
    <property type="project" value="GO_Central"/>
</dbReference>
<feature type="domain" description="Piezo-type mechanosensitive ion channel homolog" evidence="6">
    <location>
        <begin position="6"/>
        <end position="102"/>
    </location>
</feature>
<evidence type="ECO:0000256" key="2">
    <source>
        <dbReference type="SAM" id="Phobius"/>
    </source>
</evidence>
<protein>
    <submittedName>
        <fullName evidence="7">Piezo-type mechanosensitive ion channel component 2</fullName>
    </submittedName>
</protein>
<feature type="transmembrane region" description="Helical" evidence="2">
    <location>
        <begin position="558"/>
        <end position="586"/>
    </location>
</feature>
<comment type="caution">
    <text evidence="7">The sequence shown here is derived from an EMBL/GenBank/DDBJ whole genome shotgun (WGS) entry which is preliminary data.</text>
</comment>